<dbReference type="GO" id="GO:0004674">
    <property type="term" value="F:protein serine/threonine kinase activity"/>
    <property type="evidence" value="ECO:0000318"/>
    <property type="project" value="GO_Central"/>
</dbReference>
<evidence type="ECO:0000256" key="4">
    <source>
        <dbReference type="ARBA" id="ARBA00022741"/>
    </source>
</evidence>
<keyword evidence="2" id="KW-0723">Serine/threonine-protein kinase</keyword>
<keyword evidence="5" id="KW-0418">Kinase</keyword>
<dbReference type="RefSeq" id="XP_031746904.1">
    <property type="nucleotide sequence ID" value="XM_031891044.1"/>
</dbReference>
<evidence type="ECO:0000313" key="12">
    <source>
        <dbReference type="RefSeq" id="XP_031746904.1"/>
    </source>
</evidence>
<feature type="region of interest" description="Disordered" evidence="9">
    <location>
        <begin position="561"/>
        <end position="581"/>
    </location>
</feature>
<dbReference type="Gene3D" id="1.10.510.10">
    <property type="entry name" value="Transferase(Phosphotransferase) domain 1"/>
    <property type="match status" value="1"/>
</dbReference>
<dbReference type="PROSITE" id="PS50011">
    <property type="entry name" value="PROTEIN_KINASE_DOM"/>
    <property type="match status" value="1"/>
</dbReference>
<evidence type="ECO:0000256" key="9">
    <source>
        <dbReference type="SAM" id="MobiDB-lite"/>
    </source>
</evidence>
<dbReference type="PANTHER" id="PTHR24363">
    <property type="entry name" value="SERINE/THREONINE PROTEIN KINASE"/>
    <property type="match status" value="1"/>
</dbReference>
<keyword evidence="3" id="KW-0808">Transferase</keyword>
<evidence type="ECO:0000256" key="3">
    <source>
        <dbReference type="ARBA" id="ARBA00022679"/>
    </source>
</evidence>
<dbReference type="PANTHER" id="PTHR24363:SF0">
    <property type="entry name" value="SERINE_THREONINE KINASE LIKE DOMAIN CONTAINING 1"/>
    <property type="match status" value="1"/>
</dbReference>
<dbReference type="SUPFAM" id="SSF56112">
    <property type="entry name" value="Protein kinase-like (PK-like)"/>
    <property type="match status" value="1"/>
</dbReference>
<dbReference type="CTD" id="169436"/>
<dbReference type="InterPro" id="IPR016024">
    <property type="entry name" value="ARM-type_fold"/>
</dbReference>
<proteinExistence type="predicted"/>
<dbReference type="Gene3D" id="1.25.10.10">
    <property type="entry name" value="Leucine-rich Repeat Variant"/>
    <property type="match status" value="1"/>
</dbReference>
<protein>
    <recommendedName>
        <fullName evidence="1">non-specific serine/threonine protein kinase</fullName>
        <ecNumber evidence="1">2.7.11.1</ecNumber>
    </recommendedName>
</protein>
<evidence type="ECO:0000313" key="13">
    <source>
        <dbReference type="Xenbase" id="XB-GENE-996507"/>
    </source>
</evidence>
<dbReference type="GO" id="GO:0005524">
    <property type="term" value="F:ATP binding"/>
    <property type="evidence" value="ECO:0007669"/>
    <property type="project" value="UniProtKB-KW"/>
</dbReference>
<dbReference type="AGR" id="Xenbase:XB-GENE-996507"/>
<dbReference type="SUPFAM" id="SSF48371">
    <property type="entry name" value="ARM repeat"/>
    <property type="match status" value="1"/>
</dbReference>
<keyword evidence="4" id="KW-0547">Nucleotide-binding</keyword>
<keyword evidence="11" id="KW-1185">Reference proteome</keyword>
<evidence type="ECO:0000256" key="2">
    <source>
        <dbReference type="ARBA" id="ARBA00022527"/>
    </source>
</evidence>
<dbReference type="InterPro" id="IPR011009">
    <property type="entry name" value="Kinase-like_dom_sf"/>
</dbReference>
<dbReference type="FunFam" id="1.10.510.10:FF:001115">
    <property type="entry name" value="Serine/threonine kinase like domain containing 1"/>
    <property type="match status" value="1"/>
</dbReference>
<reference evidence="12" key="1">
    <citation type="submission" date="2025-08" db="UniProtKB">
        <authorList>
            <consortium name="RefSeq"/>
        </authorList>
    </citation>
    <scope>IDENTIFICATION</scope>
    <source>
        <strain evidence="12">Nigerian</strain>
        <tissue evidence="12">Liver and blood</tissue>
    </source>
</reference>
<dbReference type="Proteomes" id="UP000008143">
    <property type="component" value="Chromosome 8"/>
</dbReference>
<gene>
    <name evidence="12 13" type="primary">stkld1</name>
</gene>
<organism evidence="11 12">
    <name type="scientific">Xenopus tropicalis</name>
    <name type="common">Western clawed frog</name>
    <name type="synonym">Silurana tropicalis</name>
    <dbReference type="NCBI Taxonomy" id="8364"/>
    <lineage>
        <taxon>Eukaryota</taxon>
        <taxon>Metazoa</taxon>
        <taxon>Chordata</taxon>
        <taxon>Craniata</taxon>
        <taxon>Vertebrata</taxon>
        <taxon>Euteleostomi</taxon>
        <taxon>Amphibia</taxon>
        <taxon>Batrachia</taxon>
        <taxon>Anura</taxon>
        <taxon>Pipoidea</taxon>
        <taxon>Pipidae</taxon>
        <taxon>Xenopodinae</taxon>
        <taxon>Xenopus</taxon>
        <taxon>Silurana</taxon>
    </lineage>
</organism>
<evidence type="ECO:0000256" key="1">
    <source>
        <dbReference type="ARBA" id="ARBA00012513"/>
    </source>
</evidence>
<evidence type="ECO:0000256" key="5">
    <source>
        <dbReference type="ARBA" id="ARBA00022777"/>
    </source>
</evidence>
<accession>A0A8J1IMW2</accession>
<dbReference type="InterPro" id="IPR011989">
    <property type="entry name" value="ARM-like"/>
</dbReference>
<name>A0A8J1IMW2_XENTR</name>
<evidence type="ECO:0000256" key="7">
    <source>
        <dbReference type="ARBA" id="ARBA00047899"/>
    </source>
</evidence>
<dbReference type="AlphaFoldDB" id="A0A8J1IMW2"/>
<feature type="domain" description="Protein kinase" evidence="10">
    <location>
        <begin position="22"/>
        <end position="289"/>
    </location>
</feature>
<comment type="catalytic activity">
    <reaction evidence="7">
        <text>L-threonyl-[protein] + ATP = O-phospho-L-threonyl-[protein] + ADP + H(+)</text>
        <dbReference type="Rhea" id="RHEA:46608"/>
        <dbReference type="Rhea" id="RHEA-COMP:11060"/>
        <dbReference type="Rhea" id="RHEA-COMP:11605"/>
        <dbReference type="ChEBI" id="CHEBI:15378"/>
        <dbReference type="ChEBI" id="CHEBI:30013"/>
        <dbReference type="ChEBI" id="CHEBI:30616"/>
        <dbReference type="ChEBI" id="CHEBI:61977"/>
        <dbReference type="ChEBI" id="CHEBI:456216"/>
        <dbReference type="EC" id="2.7.11.1"/>
    </reaction>
</comment>
<dbReference type="KEGG" id="xtr:100491915"/>
<dbReference type="InterPro" id="IPR000719">
    <property type="entry name" value="Prot_kinase_dom"/>
</dbReference>
<evidence type="ECO:0000259" key="10">
    <source>
        <dbReference type="PROSITE" id="PS50011"/>
    </source>
</evidence>
<dbReference type="Gene3D" id="3.30.200.20">
    <property type="entry name" value="Phosphorylase Kinase, domain 1"/>
    <property type="match status" value="1"/>
</dbReference>
<keyword evidence="6" id="KW-0067">ATP-binding</keyword>
<dbReference type="EC" id="2.7.11.1" evidence="1"/>
<evidence type="ECO:0000256" key="6">
    <source>
        <dbReference type="ARBA" id="ARBA00022840"/>
    </source>
</evidence>
<dbReference type="GeneID" id="100491915"/>
<dbReference type="OMA" id="MDSTEAM"/>
<comment type="catalytic activity">
    <reaction evidence="8">
        <text>L-seryl-[protein] + ATP = O-phospho-L-seryl-[protein] + ADP + H(+)</text>
        <dbReference type="Rhea" id="RHEA:17989"/>
        <dbReference type="Rhea" id="RHEA-COMP:9863"/>
        <dbReference type="Rhea" id="RHEA-COMP:11604"/>
        <dbReference type="ChEBI" id="CHEBI:15378"/>
        <dbReference type="ChEBI" id="CHEBI:29999"/>
        <dbReference type="ChEBI" id="CHEBI:30616"/>
        <dbReference type="ChEBI" id="CHEBI:83421"/>
        <dbReference type="ChEBI" id="CHEBI:456216"/>
        <dbReference type="EC" id="2.7.11.1"/>
    </reaction>
</comment>
<dbReference type="OrthoDB" id="248923at2759"/>
<sequence>MVRGTDASIRLLKAVEQGMDNYRILEEWGPGTFGDACLVEELKGNTQYVIKKVECMDEREANLAAGEAAPLLRLRHPNICAYREFFVTWDNKISALFFCLATDYCAHGDVAAMVRRNRQRVQNTEEKVIQVLLGQSINALIYIHQQNLLHRNLKPSNIFLKDESTFLIGDLLPERLLSDEMRIEKRLGDEWRLWAAPEAMTLTYSEKSDVWSLGCVLLEVMSCSLYTGEMVASLLREIRAEPLCVGKLVPTLQAIGGYPAGLCQLLPLMLQIEPEKRCTAIELVGVPYVKQCLALIGSTLSGQKKTLPSGAIAELEEAGVEKTLEFMQRHSDFEDAQTAAISHLSAYARHPDGLGHIEEIIALVVQAMRLHCSSLDILLDGSKLLQDLLTQALEHGYEGESFTSNDLVVTLVAAARSFPHNMSLLSVIYRVIIILCTNEAATEMLGKAGFLEGVAKIMGRVLQSREMCVSCCRLLWSIGTAEGSPQRVWLELAAPRILPLLSGYMGDPPVVEVACGALWIMCLKGCVAESDTVHPAWITHWLLGSSLLIAMTATPPVAPTTGGRVQISPLGPEGKRNPLPTSCTAERTRNLVEEYLLAVLRHASIKLD</sequence>
<dbReference type="Xenbase" id="XB-GENE-996507">
    <property type="gene designation" value="stkld1"/>
</dbReference>
<dbReference type="Pfam" id="PF00069">
    <property type="entry name" value="Pkinase"/>
    <property type="match status" value="1"/>
</dbReference>
<evidence type="ECO:0000256" key="8">
    <source>
        <dbReference type="ARBA" id="ARBA00048679"/>
    </source>
</evidence>
<evidence type="ECO:0000313" key="11">
    <source>
        <dbReference type="Proteomes" id="UP000008143"/>
    </source>
</evidence>